<dbReference type="AlphaFoldDB" id="A0ABD2Z2V4"/>
<dbReference type="Proteomes" id="UP001630127">
    <property type="component" value="Unassembled WGS sequence"/>
</dbReference>
<dbReference type="InterPro" id="IPR019734">
    <property type="entry name" value="TPR_rpt"/>
</dbReference>
<evidence type="ECO:0000313" key="2">
    <source>
        <dbReference type="EMBL" id="KAL3512432.1"/>
    </source>
</evidence>
<comment type="caution">
    <text evidence="2">The sequence shown here is derived from an EMBL/GenBank/DDBJ whole genome shotgun (WGS) entry which is preliminary data.</text>
</comment>
<evidence type="ECO:0000256" key="1">
    <source>
        <dbReference type="PROSITE-ProRule" id="PRU00339"/>
    </source>
</evidence>
<keyword evidence="3" id="KW-1185">Reference proteome</keyword>
<dbReference type="SUPFAM" id="SSF48452">
    <property type="entry name" value="TPR-like"/>
    <property type="match status" value="1"/>
</dbReference>
<dbReference type="Gene3D" id="3.40.30.10">
    <property type="entry name" value="Glutaredoxin"/>
    <property type="match status" value="1"/>
</dbReference>
<dbReference type="InterPro" id="IPR036249">
    <property type="entry name" value="Thioredoxin-like_sf"/>
</dbReference>
<name>A0ABD2Z2V4_9GENT</name>
<organism evidence="2 3">
    <name type="scientific">Cinchona calisaya</name>
    <dbReference type="NCBI Taxonomy" id="153742"/>
    <lineage>
        <taxon>Eukaryota</taxon>
        <taxon>Viridiplantae</taxon>
        <taxon>Streptophyta</taxon>
        <taxon>Embryophyta</taxon>
        <taxon>Tracheophyta</taxon>
        <taxon>Spermatophyta</taxon>
        <taxon>Magnoliopsida</taxon>
        <taxon>eudicotyledons</taxon>
        <taxon>Gunneridae</taxon>
        <taxon>Pentapetalae</taxon>
        <taxon>asterids</taxon>
        <taxon>lamiids</taxon>
        <taxon>Gentianales</taxon>
        <taxon>Rubiaceae</taxon>
        <taxon>Cinchonoideae</taxon>
        <taxon>Cinchoneae</taxon>
        <taxon>Cinchona</taxon>
    </lineage>
</organism>
<accession>A0ABD2Z2V4</accession>
<dbReference type="PANTHER" id="PTHR47682">
    <property type="entry name" value="TETRATRICOPEPTIDE REPEAT (TPR)-CONTAINING PROTEIN"/>
    <property type="match status" value="1"/>
</dbReference>
<dbReference type="SUPFAM" id="SSF52833">
    <property type="entry name" value="Thioredoxin-like"/>
    <property type="match status" value="1"/>
</dbReference>
<proteinExistence type="predicted"/>
<dbReference type="SMART" id="SM00028">
    <property type="entry name" value="TPR"/>
    <property type="match status" value="3"/>
</dbReference>
<dbReference type="InterPro" id="IPR011990">
    <property type="entry name" value="TPR-like_helical_dom_sf"/>
</dbReference>
<dbReference type="CDD" id="cd02980">
    <property type="entry name" value="TRX_Fd_family"/>
    <property type="match status" value="1"/>
</dbReference>
<keyword evidence="1" id="KW-0802">TPR repeat</keyword>
<sequence>MKKAGLITSFSPPFFPLLPILPTAKNLTKITTIKIKASSTTDNSTVEEIRVCTNRTCRRQGSLDILQILSGISPPSLSVNSCGCLGRCGAGPNVFVLPQGVFVGHCGTASKAAHLMASSLLVYGDDGEFERSCRECLEALALRKRAEDEMEKGNFDKALVLLSQAIDLKPFGGVHIMYKSRSTARLAMGNISEALEDAKEALRLAPKYSQAYICHGDALMAMEQFDGADKSYAMALELEPSLRRSMSFKARIAVLQEKLTPANSA</sequence>
<dbReference type="PANTHER" id="PTHR47682:SF1">
    <property type="entry name" value="TETRATRICOPEPTIDE REPEAT (TPR)-CONTAINING PROTEIN"/>
    <property type="match status" value="1"/>
</dbReference>
<feature type="repeat" description="TPR" evidence="1">
    <location>
        <begin position="209"/>
        <end position="242"/>
    </location>
</feature>
<dbReference type="Gene3D" id="1.25.40.10">
    <property type="entry name" value="Tetratricopeptide repeat domain"/>
    <property type="match status" value="1"/>
</dbReference>
<evidence type="ECO:0000313" key="3">
    <source>
        <dbReference type="Proteomes" id="UP001630127"/>
    </source>
</evidence>
<reference evidence="2 3" key="1">
    <citation type="submission" date="2024-11" db="EMBL/GenBank/DDBJ databases">
        <title>A near-complete genome assembly of Cinchona calisaya.</title>
        <authorList>
            <person name="Lian D.C."/>
            <person name="Zhao X.W."/>
            <person name="Wei L."/>
        </authorList>
    </citation>
    <scope>NUCLEOTIDE SEQUENCE [LARGE SCALE GENOMIC DNA]</scope>
    <source>
        <tissue evidence="2">Nenye</tissue>
    </source>
</reference>
<gene>
    <name evidence="2" type="ORF">ACH5RR_025149</name>
</gene>
<dbReference type="EMBL" id="JBJUIK010000011">
    <property type="protein sequence ID" value="KAL3512432.1"/>
    <property type="molecule type" value="Genomic_DNA"/>
</dbReference>
<dbReference type="PROSITE" id="PS50005">
    <property type="entry name" value="TPR"/>
    <property type="match status" value="1"/>
</dbReference>
<protein>
    <submittedName>
        <fullName evidence="2">Uncharacterized protein</fullName>
    </submittedName>
</protein>